<feature type="compositionally biased region" description="Polar residues" evidence="1">
    <location>
        <begin position="248"/>
        <end position="259"/>
    </location>
</feature>
<proteinExistence type="predicted"/>
<protein>
    <submittedName>
        <fullName evidence="3">Uncharacterized protein</fullName>
    </submittedName>
</protein>
<feature type="transmembrane region" description="Helical" evidence="2">
    <location>
        <begin position="26"/>
        <end position="49"/>
    </location>
</feature>
<evidence type="ECO:0000256" key="2">
    <source>
        <dbReference type="SAM" id="Phobius"/>
    </source>
</evidence>
<evidence type="ECO:0000313" key="3">
    <source>
        <dbReference type="EMBL" id="QHT86278.1"/>
    </source>
</evidence>
<name>A0A6C0HZU3_9ZZZZ</name>
<dbReference type="EMBL" id="MN740065">
    <property type="protein sequence ID" value="QHT86278.1"/>
    <property type="molecule type" value="Genomic_DNA"/>
</dbReference>
<keyword evidence="2" id="KW-0472">Membrane</keyword>
<organism evidence="3">
    <name type="scientific">viral metagenome</name>
    <dbReference type="NCBI Taxonomy" id="1070528"/>
    <lineage>
        <taxon>unclassified sequences</taxon>
        <taxon>metagenomes</taxon>
        <taxon>organismal metagenomes</taxon>
    </lineage>
</organism>
<keyword evidence="2" id="KW-1133">Transmembrane helix</keyword>
<evidence type="ECO:0000256" key="1">
    <source>
        <dbReference type="SAM" id="MobiDB-lite"/>
    </source>
</evidence>
<feature type="region of interest" description="Disordered" evidence="1">
    <location>
        <begin position="228"/>
        <end position="259"/>
    </location>
</feature>
<keyword evidence="2" id="KW-0812">Transmembrane</keyword>
<sequence>MNSSPPMMGGPHMHGISTTHSDHDKYSMVLACFIVVMVFLILVIALLGVSAHRQGSMLNNSNTAMAQITSLKKALVTAKGAQKAGATMPRKAGFSNGLMGTNGAREFGGSIGAMHPGNWGSDSASRLAQVNQGGDMIGTGQGLRAIIGGECSSANGSCGANDNYMAYSDSTGGMNLPLDGMGGSGGDNELIFFKDVLGTIAQDVHVNKVNNGTNMGANMGARAQGARSNAAANAAARAQGARANMASQRQSSSTAPMRM</sequence>
<feature type="compositionally biased region" description="Low complexity" evidence="1">
    <location>
        <begin position="228"/>
        <end position="247"/>
    </location>
</feature>
<reference evidence="3" key="1">
    <citation type="journal article" date="2020" name="Nature">
        <title>Giant virus diversity and host interactions through global metagenomics.</title>
        <authorList>
            <person name="Schulz F."/>
            <person name="Roux S."/>
            <person name="Paez-Espino D."/>
            <person name="Jungbluth S."/>
            <person name="Walsh D.A."/>
            <person name="Denef V.J."/>
            <person name="McMahon K.D."/>
            <person name="Konstantinidis K.T."/>
            <person name="Eloe-Fadrosh E.A."/>
            <person name="Kyrpides N.C."/>
            <person name="Woyke T."/>
        </authorList>
    </citation>
    <scope>NUCLEOTIDE SEQUENCE</scope>
    <source>
        <strain evidence="3">GVMAG-M-3300023184-186</strain>
    </source>
</reference>
<dbReference type="AlphaFoldDB" id="A0A6C0HZU3"/>
<accession>A0A6C0HZU3</accession>